<dbReference type="PROSITE" id="PS50075">
    <property type="entry name" value="CARRIER"/>
    <property type="match status" value="1"/>
</dbReference>
<dbReference type="NCBIfam" id="NF002148">
    <property type="entry name" value="PRK00982.1-2"/>
    <property type="match status" value="1"/>
</dbReference>
<dbReference type="InterPro" id="IPR044813">
    <property type="entry name" value="ACP_chloroplastic"/>
</dbReference>
<keyword evidence="2 4" id="KW-0596">Phosphopantetheine</keyword>
<dbReference type="RefSeq" id="XP_039119786.1">
    <property type="nucleotide sequence ID" value="XM_039263852.1"/>
</dbReference>
<dbReference type="NCBIfam" id="TIGR00517">
    <property type="entry name" value="acyl_carrier"/>
    <property type="match status" value="1"/>
</dbReference>
<dbReference type="AlphaFoldDB" id="A0AB40AXT1"/>
<accession>A0AB40AXT1</accession>
<dbReference type="InterPro" id="IPR036736">
    <property type="entry name" value="ACP-like_sf"/>
</dbReference>
<evidence type="ECO:0000256" key="1">
    <source>
        <dbReference type="ARBA" id="ARBA00010930"/>
    </source>
</evidence>
<sequence length="150" mass="16324">MAGNIFCSLISSVRPQTTTHFAPRVHFAGGLRLASRIGFQNSSAKGCYKTSISCSISMAETLQVVQSTIAKQLSIEESTVTPLTKFADLGADSLDTVEIMMALEEQFEVSIGEDGAQVIVTVQDAVDLIEKVKAEKEHMRTSPIKMRELK</sequence>
<proteinExistence type="inferred from homology"/>
<evidence type="ECO:0000259" key="5">
    <source>
        <dbReference type="PROSITE" id="PS50075"/>
    </source>
</evidence>
<dbReference type="InterPro" id="IPR009081">
    <property type="entry name" value="PP-bd_ACP"/>
</dbReference>
<keyword evidence="3" id="KW-0597">Phosphoprotein</keyword>
<dbReference type="PANTHER" id="PTHR46153:SF2">
    <property type="entry name" value="ACYL CARRIER PROTEIN"/>
    <property type="match status" value="1"/>
</dbReference>
<name>A0AB40AXT1_DIOCR</name>
<organism evidence="6 7">
    <name type="scientific">Dioscorea cayennensis subsp. rotundata</name>
    <name type="common">White Guinea yam</name>
    <name type="synonym">Dioscorea rotundata</name>
    <dbReference type="NCBI Taxonomy" id="55577"/>
    <lineage>
        <taxon>Eukaryota</taxon>
        <taxon>Viridiplantae</taxon>
        <taxon>Streptophyta</taxon>
        <taxon>Embryophyta</taxon>
        <taxon>Tracheophyta</taxon>
        <taxon>Spermatophyta</taxon>
        <taxon>Magnoliopsida</taxon>
        <taxon>Liliopsida</taxon>
        <taxon>Dioscoreales</taxon>
        <taxon>Dioscoreaceae</taxon>
        <taxon>Dioscorea</taxon>
    </lineage>
</organism>
<keyword evidence="4" id="KW-0276">Fatty acid metabolism</keyword>
<protein>
    <recommendedName>
        <fullName evidence="4">Acyl carrier protein</fullName>
    </recommendedName>
</protein>
<dbReference type="PANTHER" id="PTHR46153">
    <property type="entry name" value="ACYL CARRIER PROTEIN"/>
    <property type="match status" value="1"/>
</dbReference>
<dbReference type="Pfam" id="PF00550">
    <property type="entry name" value="PP-binding"/>
    <property type="match status" value="1"/>
</dbReference>
<keyword evidence="4" id="KW-0275">Fatty acid biosynthesis</keyword>
<evidence type="ECO:0000313" key="6">
    <source>
        <dbReference type="Proteomes" id="UP001515500"/>
    </source>
</evidence>
<gene>
    <name evidence="7" type="primary">LOC120256081</name>
</gene>
<comment type="similarity">
    <text evidence="1">Belongs to the acyl carrier protein (ACP) family.</text>
</comment>
<dbReference type="Proteomes" id="UP001515500">
    <property type="component" value="Unplaced"/>
</dbReference>
<keyword evidence="4" id="KW-0443">Lipid metabolism</keyword>
<dbReference type="GeneID" id="120256081"/>
<keyword evidence="4" id="KW-0444">Lipid biosynthesis</keyword>
<keyword evidence="6" id="KW-1185">Reference proteome</keyword>
<dbReference type="GO" id="GO:0000036">
    <property type="term" value="F:acyl carrier activity"/>
    <property type="evidence" value="ECO:0007669"/>
    <property type="project" value="InterPro"/>
</dbReference>
<dbReference type="InterPro" id="IPR003231">
    <property type="entry name" value="ACP"/>
</dbReference>
<evidence type="ECO:0000313" key="7">
    <source>
        <dbReference type="RefSeq" id="XP_039119786.1"/>
    </source>
</evidence>
<evidence type="ECO:0000256" key="4">
    <source>
        <dbReference type="RuleBase" id="RU000722"/>
    </source>
</evidence>
<feature type="domain" description="Carrier" evidence="5">
    <location>
        <begin position="59"/>
        <end position="133"/>
    </location>
</feature>
<dbReference type="Gene3D" id="1.10.1200.10">
    <property type="entry name" value="ACP-like"/>
    <property type="match status" value="1"/>
</dbReference>
<evidence type="ECO:0000256" key="3">
    <source>
        <dbReference type="ARBA" id="ARBA00022553"/>
    </source>
</evidence>
<dbReference type="SUPFAM" id="SSF47336">
    <property type="entry name" value="ACP-like"/>
    <property type="match status" value="1"/>
</dbReference>
<reference evidence="7" key="1">
    <citation type="submission" date="2025-08" db="UniProtKB">
        <authorList>
            <consortium name="RefSeq"/>
        </authorList>
    </citation>
    <scope>IDENTIFICATION</scope>
</reference>
<dbReference type="HAMAP" id="MF_01217">
    <property type="entry name" value="Acyl_carrier"/>
    <property type="match status" value="1"/>
</dbReference>
<evidence type="ECO:0000256" key="2">
    <source>
        <dbReference type="ARBA" id="ARBA00022450"/>
    </source>
</evidence>
<comment type="function">
    <text evidence="4">Carrier of the growing fatty acid chain in fatty acid biosynthesis.</text>
</comment>